<accession>A0A8H3A677</accession>
<dbReference type="Proteomes" id="UP000663831">
    <property type="component" value="Unassembled WGS sequence"/>
</dbReference>
<protein>
    <recommendedName>
        <fullName evidence="5">BRO domain-containing protein 1</fullName>
    </recommendedName>
</protein>
<comment type="caution">
    <text evidence="8">The sequence shown here is derived from an EMBL/GenBank/DDBJ whole genome shotgun (WGS) entry which is preliminary data.</text>
</comment>
<feature type="compositionally biased region" description="Polar residues" evidence="6">
    <location>
        <begin position="1619"/>
        <end position="1633"/>
    </location>
</feature>
<feature type="compositionally biased region" description="Polar residues" evidence="6">
    <location>
        <begin position="363"/>
        <end position="372"/>
    </location>
</feature>
<feature type="compositionally biased region" description="Pro residues" evidence="6">
    <location>
        <begin position="1724"/>
        <end position="1739"/>
    </location>
</feature>
<dbReference type="Gene3D" id="1.20.140.50">
    <property type="entry name" value="alix/aip1 like domains"/>
    <property type="match status" value="1"/>
</dbReference>
<dbReference type="InterPro" id="IPR025304">
    <property type="entry name" value="ALIX_V_dom"/>
</dbReference>
<dbReference type="PANTHER" id="PTHR23030:SF30">
    <property type="entry name" value="TYROSINE-PROTEIN PHOSPHATASE NON-RECEPTOR TYPE 23"/>
    <property type="match status" value="1"/>
</dbReference>
<feature type="compositionally biased region" description="Pro residues" evidence="6">
    <location>
        <begin position="1501"/>
        <end position="1512"/>
    </location>
</feature>
<feature type="compositionally biased region" description="Pro residues" evidence="6">
    <location>
        <begin position="1579"/>
        <end position="1609"/>
    </location>
</feature>
<dbReference type="PANTHER" id="PTHR23030">
    <property type="entry name" value="PCD6 INTERACTING PROTEIN-RELATED"/>
    <property type="match status" value="1"/>
</dbReference>
<feature type="compositionally biased region" description="Pro residues" evidence="6">
    <location>
        <begin position="1541"/>
        <end position="1554"/>
    </location>
</feature>
<feature type="region of interest" description="Disordered" evidence="6">
    <location>
        <begin position="1494"/>
        <end position="1751"/>
    </location>
</feature>
<organism evidence="8 9">
    <name type="scientific">Rhizoctonia solani</name>
    <dbReference type="NCBI Taxonomy" id="456999"/>
    <lineage>
        <taxon>Eukaryota</taxon>
        <taxon>Fungi</taxon>
        <taxon>Dikarya</taxon>
        <taxon>Basidiomycota</taxon>
        <taxon>Agaricomycotina</taxon>
        <taxon>Agaricomycetes</taxon>
        <taxon>Cantharellales</taxon>
        <taxon>Ceratobasidiaceae</taxon>
        <taxon>Rhizoctonia</taxon>
    </lineage>
</organism>
<feature type="compositionally biased region" description="Low complexity" evidence="6">
    <location>
        <begin position="1672"/>
        <end position="1723"/>
    </location>
</feature>
<evidence type="ECO:0000256" key="3">
    <source>
        <dbReference type="ARBA" id="ARBA00022490"/>
    </source>
</evidence>
<evidence type="ECO:0000259" key="7">
    <source>
        <dbReference type="PROSITE" id="PS51180"/>
    </source>
</evidence>
<dbReference type="PROSITE" id="PS51180">
    <property type="entry name" value="BRO1"/>
    <property type="match status" value="1"/>
</dbReference>
<dbReference type="GO" id="GO:0043328">
    <property type="term" value="P:protein transport to vacuole involved in ubiquitin-dependent protein catabolic process via the multivesicular body sorting pathway"/>
    <property type="evidence" value="ECO:0007669"/>
    <property type="project" value="TreeGrafter"/>
</dbReference>
<feature type="region of interest" description="Disordered" evidence="6">
    <location>
        <begin position="342"/>
        <end position="404"/>
    </location>
</feature>
<dbReference type="Pfam" id="PF03097">
    <property type="entry name" value="BRO1"/>
    <property type="match status" value="1"/>
</dbReference>
<feature type="domain" description="BRO1" evidence="7">
    <location>
        <begin position="745"/>
        <end position="1143"/>
    </location>
</feature>
<gene>
    <name evidence="8" type="ORF">RDB_LOCUS6002</name>
</gene>
<evidence type="ECO:0000313" key="9">
    <source>
        <dbReference type="Proteomes" id="UP000663831"/>
    </source>
</evidence>
<keyword evidence="3" id="KW-0963">Cytoplasm</keyword>
<evidence type="ECO:0000256" key="2">
    <source>
        <dbReference type="ARBA" id="ARBA00004496"/>
    </source>
</evidence>
<evidence type="ECO:0000313" key="8">
    <source>
        <dbReference type="EMBL" id="CAE6386875.1"/>
    </source>
</evidence>
<evidence type="ECO:0000256" key="6">
    <source>
        <dbReference type="SAM" id="MobiDB-lite"/>
    </source>
</evidence>
<evidence type="ECO:0000256" key="1">
    <source>
        <dbReference type="ARBA" id="ARBA00004177"/>
    </source>
</evidence>
<comment type="subcellular location">
    <subcellularLocation>
        <location evidence="2">Cytoplasm</location>
    </subcellularLocation>
    <subcellularLocation>
        <location evidence="1">Endosome</location>
    </subcellularLocation>
</comment>
<evidence type="ECO:0000256" key="5">
    <source>
        <dbReference type="ARBA" id="ARBA00041284"/>
    </source>
</evidence>
<dbReference type="EMBL" id="CAJMWV010000302">
    <property type="protein sequence ID" value="CAE6386875.1"/>
    <property type="molecule type" value="Genomic_DNA"/>
</dbReference>
<dbReference type="Pfam" id="PF13949">
    <property type="entry name" value="ALIX_LYPXL_bnd"/>
    <property type="match status" value="1"/>
</dbReference>
<dbReference type="CDD" id="cd09242">
    <property type="entry name" value="BRO1_ScBro1_like"/>
    <property type="match status" value="1"/>
</dbReference>
<sequence length="1751" mass="194997">MASSYIYATLEAEQPRYFSLSSKSMSTAAQVTSSSYEELTADQIKKLPDSVVWSWPDEIILAASQAKWRAAIYSHYDPSVDRRTDELGHKTIWYRFTCKTDPRQHKALYRSRGDDSSGTKKLIDAANRCNVRCNVVQHRGELTAQAHEFSWTRFRALFALWCARNHRPFEMVSDDLFAAIVNELRPGTTLPDPTTLSRDVQNVYHQNMQAIQQYFRGVDHIHLAMDGWTAPTSRSYLGVVIIWQTSGELRRAILEFIQLTKRHTGEYLAQKTAECLNKYELGPKLLTVCMDNASNNNTFTTELQKRFSSFGGPKFRTRCGAHITNLMAKAYLSIFSKPKTCKRVAPPSEATSGPPARRRRNHASTVEPSNAQLIEDSPVDGDTESDDGEGPVDNIDEDKAEHDNATVKASVAAAFSEVEKIFGIAIPESDRQMARQLLPKISGLANRAKNSPVVQHKFESYVAEVPGLSRSPHPSLPCSVSTRWNTELMCIRGHVQKRAAVKQLTSDRDLSLREYQLTEPQWELAEQLMSELRVFERLTHLFSETQVPLIHQVVPALLKLRDRLQSTMKSPAPRLHPLLRVAAYASLKVFDKYMHLFEDASIYWVAIVMCPHYKLEWFRLRGYSNSDIRRIESLVHSTYNHVARAWAEDQPKSPESGDLRHSDFEQSLADDWLSDDEIGFTSSSKCVDTVQDYLNAPLVPVETLRRRGLLAYWNEQQRVSPRIARFALSILSAPGPYRHRNMTSPCISIPRKKTDEVDWATPIRSLIQQSYGESPDNYATECAALQRCRQDAVRGAGSDITARDLLYKYFGQLELLELRFAEIRVSFPWHDAFTGKLTTQTSLAFEKASIIFQIAATHTSIAASQNRADPEGLKRAIHYFRTAAGMLTYINDNFLHAPSTDLSKEVVKFLVGVVIAQATEVVYEKLVEEKKALVTKVASQTAYLYNTLQEDVKEFMGRGIFDRNWVTLIQIKAKYFASLTQYHRALADDSSGKHGDALVRFQIAETHAKEAHRLAQSFTPYFVVTITPTMPSDAGVAILELTKSHLALCTEHKNTAQKDNDLIYHSILPSEAALPVIDKVSVAAPIPIQEVYGTPEVQKVIGPDLFVRLVPLSVHESASVYSEEKAKMVRGESTRAEEADGDLRAGLDSLGLPGALAKFREMAEGSNGDAESAVPQQIWTWKEEVESKESESPTEELLAQLDKLKAGVDADLATVSRELELESRECESMRVKYEHLWTQEPSASRTGSLRQELKSHREAYTAAASSDGQVISLWQNIKPGLDILRNNPASIFQRVESEPGSSLLDLDESTNVGGEEADGIKSQVDEIDEILGTLNKIKRERGEVLKDLNDKVQNDDVSHLLLLNRRSGPAVETALFASELEKFRPYQSRLAATVHHQQAALQEAGNLLKQLQNERGRGAWAKKWEAGEKKRKDAVTRIARAREGWVDVREAAGKGIQFYQDLASIVSALKRNTVAYTSSRKAERERLVSQIEVQKKLSTPAAPPPVPPPPPSTQHRSPALETAMGGLNIGSGTNSGWSQPTRPPSQSFPPPPPQRQSYVSQAPPPPPPQQYHSFATPGYPTPPPPPQVQQSYPPPPPAGSGYPSPPPSSDPYAGLGAVFSTTTTTNPSSYHSSTPNRQSSYPPPPPPARQGTYPAPPGQAQSSYPQSPPPQGQQYGGYAQYGQPGQYGQQPPQQYSQQPPQQYGQQYGQQQQQYGQQQQYQGGIPPPPPPVNYSSPPPGGYNTCGGQGYGR</sequence>
<evidence type="ECO:0000256" key="4">
    <source>
        <dbReference type="ARBA" id="ARBA00022753"/>
    </source>
</evidence>
<dbReference type="InterPro" id="IPR038499">
    <property type="entry name" value="BRO1_sf"/>
</dbReference>
<dbReference type="InterPro" id="IPR004328">
    <property type="entry name" value="BRO1_dom"/>
</dbReference>
<dbReference type="InterPro" id="IPR012337">
    <property type="entry name" value="RNaseH-like_sf"/>
</dbReference>
<feature type="compositionally biased region" description="Acidic residues" evidence="6">
    <location>
        <begin position="377"/>
        <end position="396"/>
    </location>
</feature>
<dbReference type="GO" id="GO:0005768">
    <property type="term" value="C:endosome"/>
    <property type="evidence" value="ECO:0007669"/>
    <property type="project" value="UniProtKB-SubCell"/>
</dbReference>
<keyword evidence="4" id="KW-0967">Endosome</keyword>
<dbReference type="Gene3D" id="1.25.40.280">
    <property type="entry name" value="alix/aip1 like domains"/>
    <property type="match status" value="1"/>
</dbReference>
<feature type="compositionally biased region" description="Gly residues" evidence="6">
    <location>
        <begin position="1742"/>
        <end position="1751"/>
    </location>
</feature>
<reference evidence="8" key="1">
    <citation type="submission" date="2021-01" db="EMBL/GenBank/DDBJ databases">
        <authorList>
            <person name="Kaushik A."/>
        </authorList>
    </citation>
    <scope>NUCLEOTIDE SEQUENCE</scope>
    <source>
        <strain evidence="8">AG3-1AP</strain>
    </source>
</reference>
<dbReference type="SUPFAM" id="SSF53098">
    <property type="entry name" value="Ribonuclease H-like"/>
    <property type="match status" value="1"/>
</dbReference>
<feature type="compositionally biased region" description="Low complexity" evidence="6">
    <location>
        <begin position="1649"/>
        <end position="1665"/>
    </location>
</feature>
<dbReference type="SMART" id="SM01041">
    <property type="entry name" value="BRO1"/>
    <property type="match status" value="1"/>
</dbReference>
<name>A0A8H3A677_9AGAM</name>
<dbReference type="Gene3D" id="1.20.120.560">
    <property type="entry name" value="alix/aip1 in complex with the ypdl late domain"/>
    <property type="match status" value="1"/>
</dbReference>
<dbReference type="OrthoDB" id="6132182at2759"/>
<proteinExistence type="predicted"/>